<dbReference type="Bgee" id="ENSAMXG00000032839">
    <property type="expression patterns" value="Expressed in testis and 2 other cell types or tissues"/>
</dbReference>
<reference evidence="8" key="3">
    <citation type="submission" date="2025-08" db="UniProtKB">
        <authorList>
            <consortium name="Ensembl"/>
        </authorList>
    </citation>
    <scope>IDENTIFICATION</scope>
</reference>
<comment type="similarity">
    <text evidence="2">Belongs to the rad21 family.</text>
</comment>
<reference evidence="9" key="2">
    <citation type="journal article" date="2014" name="Nat. Commun.">
        <title>The cavefish genome reveals candidate genes for eye loss.</title>
        <authorList>
            <person name="McGaugh S.E."/>
            <person name="Gross J.B."/>
            <person name="Aken B."/>
            <person name="Blin M."/>
            <person name="Borowsky R."/>
            <person name="Chalopin D."/>
            <person name="Hinaux H."/>
            <person name="Jeffery W.R."/>
            <person name="Keene A."/>
            <person name="Ma L."/>
            <person name="Minx P."/>
            <person name="Murphy D."/>
            <person name="O'Quin K.E."/>
            <person name="Retaux S."/>
            <person name="Rohner N."/>
            <person name="Searle S.M."/>
            <person name="Stahl B.A."/>
            <person name="Tabin C."/>
            <person name="Volff J.N."/>
            <person name="Yoshizawa M."/>
            <person name="Warren W.C."/>
        </authorList>
    </citation>
    <scope>NUCLEOTIDE SEQUENCE [LARGE SCALE GENOMIC DNA]</scope>
    <source>
        <strain evidence="9">female</strain>
    </source>
</reference>
<dbReference type="GO" id="GO:0030893">
    <property type="term" value="C:meiotic cohesin complex"/>
    <property type="evidence" value="ECO:0007669"/>
    <property type="project" value="TreeGrafter"/>
</dbReference>
<evidence type="ECO:0000313" key="9">
    <source>
        <dbReference type="Proteomes" id="UP000018467"/>
    </source>
</evidence>
<proteinExistence type="inferred from homology"/>
<dbReference type="SUPFAM" id="SSF46785">
    <property type="entry name" value="Winged helix' DNA-binding domain"/>
    <property type="match status" value="1"/>
</dbReference>
<feature type="compositionally biased region" description="Basic and acidic residues" evidence="5">
    <location>
        <begin position="233"/>
        <end position="246"/>
    </location>
</feature>
<evidence type="ECO:0000259" key="7">
    <source>
        <dbReference type="Pfam" id="PF04825"/>
    </source>
</evidence>
<dbReference type="GO" id="GO:0051177">
    <property type="term" value="P:meiotic sister chromatid cohesion"/>
    <property type="evidence" value="ECO:0007669"/>
    <property type="project" value="TreeGrafter"/>
</dbReference>
<dbReference type="GO" id="GO:0006302">
    <property type="term" value="P:double-strand break repair"/>
    <property type="evidence" value="ECO:0007669"/>
    <property type="project" value="TreeGrafter"/>
</dbReference>
<accession>A0A3B1IVS3</accession>
<sequence length="468" mass="53393">MFYYPNVLQRHTGCFSTICCFKVAFLSMCVIVCVCVCVCVCSEDIIDYVKVQVPPIHPSLPRPRFSLYLSCQLQYGVILVYHRQCGFLLEEVQQAIRHLLRSERHSKIDMQEPDRLGLNLPDSLFLLEEAEGALAPFFGKMGDECEMPSHIASPETITIRDKEPVPILTAEFGGAELPEATAYDIDLLMEQQDQFFLGEVEDKERERAGDGETTRELGAAMVSIEQSWTVENPERPLEATKSKARVETTPPPVTLPDTTEASERDLEPEKDTEHCSRKQGRRRQLIFIDQHTQISQDAMREQINNHLIETRSLVCVHLITTCTHMCLCLLDLSINPCALISQSCVLSPTKRRRLQEDSVLSELERERGENRERESSIEVIYLSMYIFSDVCSYQLFTDIYFLLLCGRMLNSHINCFGKVFFSSLVPPEVDRCSAAHVFYKVLELTCERKLSVKQSEPYGPITISRARL</sequence>
<dbReference type="InterPro" id="IPR036390">
    <property type="entry name" value="WH_DNA-bd_sf"/>
</dbReference>
<dbReference type="Ensembl" id="ENSAMXT00000044986.1">
    <property type="protein sequence ID" value="ENSAMXP00000033811.1"/>
    <property type="gene ID" value="ENSAMXG00000032839.1"/>
</dbReference>
<dbReference type="PANTHER" id="PTHR12585">
    <property type="entry name" value="SCC1 / RAD21 FAMILY MEMBER"/>
    <property type="match status" value="1"/>
</dbReference>
<dbReference type="InterPro" id="IPR039781">
    <property type="entry name" value="Rad21/Rec8-like"/>
</dbReference>
<dbReference type="InterPro" id="IPR006910">
    <property type="entry name" value="Rad21_Rec8_N"/>
</dbReference>
<dbReference type="GO" id="GO:0003682">
    <property type="term" value="F:chromatin binding"/>
    <property type="evidence" value="ECO:0007669"/>
    <property type="project" value="TreeGrafter"/>
</dbReference>
<dbReference type="GO" id="GO:0005634">
    <property type="term" value="C:nucleus"/>
    <property type="evidence" value="ECO:0007669"/>
    <property type="project" value="UniProtKB-SubCell"/>
</dbReference>
<dbReference type="PANTHER" id="PTHR12585:SF27">
    <property type="entry name" value="MEIOTIC RECOMBINATION PROTEIN REC8 HOMOLOG"/>
    <property type="match status" value="1"/>
</dbReference>
<dbReference type="STRING" id="7994.ENSAMXP00000033811"/>
<dbReference type="InterPro" id="IPR006909">
    <property type="entry name" value="Rad21/Rec8_C_eu"/>
</dbReference>
<dbReference type="Proteomes" id="UP000018467">
    <property type="component" value="Unassembled WGS sequence"/>
</dbReference>
<feature type="compositionally biased region" description="Basic and acidic residues" evidence="5">
    <location>
        <begin position="261"/>
        <end position="276"/>
    </location>
</feature>
<evidence type="ECO:0000256" key="4">
    <source>
        <dbReference type="ARBA" id="ARBA00023242"/>
    </source>
</evidence>
<comment type="subcellular location">
    <subcellularLocation>
        <location evidence="1">Nucleus</location>
    </subcellularLocation>
</comment>
<dbReference type="AlphaFoldDB" id="A0A3B1IVS3"/>
<dbReference type="GO" id="GO:0007059">
    <property type="term" value="P:chromosome segregation"/>
    <property type="evidence" value="ECO:0007669"/>
    <property type="project" value="UniProtKB-KW"/>
</dbReference>
<dbReference type="GeneTree" id="ENSGT00390000011379"/>
<evidence type="ECO:0000313" key="8">
    <source>
        <dbReference type="Ensembl" id="ENSAMXP00000033811.1"/>
    </source>
</evidence>
<protein>
    <submittedName>
        <fullName evidence="8">REC8 meiotic recombination protein b</fullName>
    </submittedName>
</protein>
<dbReference type="InterPro" id="IPR023093">
    <property type="entry name" value="ScpA-like_C"/>
</dbReference>
<dbReference type="Pfam" id="PF04824">
    <property type="entry name" value="Rad21_Rec8"/>
    <property type="match status" value="1"/>
</dbReference>
<dbReference type="InParanoid" id="A0A3B1IVS3"/>
<evidence type="ECO:0000256" key="2">
    <source>
        <dbReference type="ARBA" id="ARBA00009870"/>
    </source>
</evidence>
<dbReference type="Gene3D" id="1.10.10.580">
    <property type="entry name" value="Structural maintenance of chromosome 1. Chain E"/>
    <property type="match status" value="1"/>
</dbReference>
<feature type="domain" description="Rad21/Rec8-like protein C-terminal eukaryotic" evidence="6">
    <location>
        <begin position="418"/>
        <end position="465"/>
    </location>
</feature>
<reference evidence="8" key="4">
    <citation type="submission" date="2025-09" db="UniProtKB">
        <authorList>
            <consortium name="Ensembl"/>
        </authorList>
    </citation>
    <scope>IDENTIFICATION</scope>
</reference>
<evidence type="ECO:0000256" key="3">
    <source>
        <dbReference type="ARBA" id="ARBA00022829"/>
    </source>
</evidence>
<reference evidence="9" key="1">
    <citation type="submission" date="2013-03" db="EMBL/GenBank/DDBJ databases">
        <authorList>
            <person name="Jeffery W."/>
            <person name="Warren W."/>
            <person name="Wilson R.K."/>
        </authorList>
    </citation>
    <scope>NUCLEOTIDE SEQUENCE</scope>
    <source>
        <strain evidence="9">female</strain>
    </source>
</reference>
<evidence type="ECO:0000256" key="1">
    <source>
        <dbReference type="ARBA" id="ARBA00004123"/>
    </source>
</evidence>
<keyword evidence="3" id="KW-0159">Chromosome partition</keyword>
<organism evidence="8 9">
    <name type="scientific">Astyanax mexicanus</name>
    <name type="common">Blind cave fish</name>
    <name type="synonym">Astyanax fasciatus mexicanus</name>
    <dbReference type="NCBI Taxonomy" id="7994"/>
    <lineage>
        <taxon>Eukaryota</taxon>
        <taxon>Metazoa</taxon>
        <taxon>Chordata</taxon>
        <taxon>Craniata</taxon>
        <taxon>Vertebrata</taxon>
        <taxon>Euteleostomi</taxon>
        <taxon>Actinopterygii</taxon>
        <taxon>Neopterygii</taxon>
        <taxon>Teleostei</taxon>
        <taxon>Ostariophysi</taxon>
        <taxon>Characiformes</taxon>
        <taxon>Characoidei</taxon>
        <taxon>Acestrorhamphidae</taxon>
        <taxon>Acestrorhamphinae</taxon>
        <taxon>Astyanax</taxon>
    </lineage>
</organism>
<feature type="domain" description="Rad21/Rec8-like protein N-terminal" evidence="7">
    <location>
        <begin position="63"/>
        <end position="112"/>
    </location>
</feature>
<keyword evidence="4" id="KW-0539">Nucleus</keyword>
<dbReference type="Pfam" id="PF04825">
    <property type="entry name" value="Rad21_Rec8_N"/>
    <property type="match status" value="1"/>
</dbReference>
<keyword evidence="9" id="KW-1185">Reference proteome</keyword>
<feature type="region of interest" description="Disordered" evidence="5">
    <location>
        <begin position="233"/>
        <end position="277"/>
    </location>
</feature>
<evidence type="ECO:0000256" key="5">
    <source>
        <dbReference type="SAM" id="MobiDB-lite"/>
    </source>
</evidence>
<name>A0A3B1IVS3_ASTMX</name>
<evidence type="ECO:0000259" key="6">
    <source>
        <dbReference type="Pfam" id="PF04824"/>
    </source>
</evidence>